<evidence type="ECO:0000259" key="2">
    <source>
        <dbReference type="PROSITE" id="PS50989"/>
    </source>
</evidence>
<dbReference type="InterPro" id="IPR034733">
    <property type="entry name" value="AcCoA_carboxyl_beta"/>
</dbReference>
<feature type="domain" description="CoA carboxyltransferase N-terminal" evidence="1">
    <location>
        <begin position="22"/>
        <end position="273"/>
    </location>
</feature>
<dbReference type="PANTHER" id="PTHR22855:SF46">
    <property type="entry name" value="METHYLCROTONOYL-COA CARBOXYLASE"/>
    <property type="match status" value="1"/>
</dbReference>
<keyword evidence="4" id="KW-1185">Reference proteome</keyword>
<name>A0A2A9HIF5_TEPT2</name>
<dbReference type="PANTHER" id="PTHR22855">
    <property type="entry name" value="ACETYL, PROPIONYL, PYRUVATE, AND GLUTACONYL CARBOXYLASE-RELATED"/>
    <property type="match status" value="1"/>
</dbReference>
<sequence length="531" mass="57828">MQVLRSRIDTRQPAFQQNREQMLGLLAEIEQQLAIARAGGGEKYVARHRARGRLLPRERIELLIDQDSAFLELSPLAGWGSEYTVGGSIVTGIGVISGVECLIQASDPTVRGGTSNPYTVKKTLRSFEIARANRLPVIQLTESGGADLPRQAEIFVPGGRTFFEITRLSGERIPTVSIVFGNATAGGAYVPGMSDYTVFIRGQSHAFLGGPPLVKMATGEDAEEEALGGGEMHARVSGLADFLAEDEYEAIGITRDLVESWSWRKLGPAPTEPPDDPVYDPEELLGIASVDLRVPFDAREVIARVVDGSRFHEFKPLYGEQLITGWASLHGYRIGILANNGILFSEESEKAAQFIQLCNKLDIPLLFMQNVTGYMVGTVYEQRGIIKDGAKMINAVTNSKVPHITLMMGASYGAGNYGMAGRAYDPRFVFTWPNHRIAVMGPKQLAGVMSIVQRQAAMAAGIPIDEERDAAMRAAIEAQIERESTALFATGQLWDDGIIDPRDTRTVLGIALSAIHSNVVRGTDSFGVFRM</sequence>
<dbReference type="InterPro" id="IPR011762">
    <property type="entry name" value="COA_CT_N"/>
</dbReference>
<dbReference type="SUPFAM" id="SSF52096">
    <property type="entry name" value="ClpP/crotonase"/>
    <property type="match status" value="2"/>
</dbReference>
<dbReference type="GO" id="GO:0016740">
    <property type="term" value="F:transferase activity"/>
    <property type="evidence" value="ECO:0007669"/>
    <property type="project" value="UniProtKB-KW"/>
</dbReference>
<evidence type="ECO:0000313" key="4">
    <source>
        <dbReference type="Proteomes" id="UP000223071"/>
    </source>
</evidence>
<feature type="domain" description="CoA carboxyltransferase C-terminal" evidence="2">
    <location>
        <begin position="273"/>
        <end position="525"/>
    </location>
</feature>
<dbReference type="InterPro" id="IPR045190">
    <property type="entry name" value="MCCB/AccD1-like"/>
</dbReference>
<dbReference type="Proteomes" id="UP000223071">
    <property type="component" value="Unassembled WGS sequence"/>
</dbReference>
<organism evidence="3 4">
    <name type="scientific">Tepidiforma thermophila (strain KCTC 52669 / CGMCC 1.13589 / G233)</name>
    <dbReference type="NCBI Taxonomy" id="2761530"/>
    <lineage>
        <taxon>Bacteria</taxon>
        <taxon>Bacillati</taxon>
        <taxon>Chloroflexota</taxon>
        <taxon>Tepidiformia</taxon>
        <taxon>Tepidiformales</taxon>
        <taxon>Tepidiformaceae</taxon>
        <taxon>Tepidiforma</taxon>
    </lineage>
</organism>
<dbReference type="GO" id="GO:0016874">
    <property type="term" value="F:ligase activity"/>
    <property type="evidence" value="ECO:0007669"/>
    <property type="project" value="InterPro"/>
</dbReference>
<accession>A0A2A9HIF5</accession>
<keyword evidence="3" id="KW-0808">Transferase</keyword>
<evidence type="ECO:0000259" key="1">
    <source>
        <dbReference type="PROSITE" id="PS50980"/>
    </source>
</evidence>
<dbReference type="AlphaFoldDB" id="A0A2A9HIF5"/>
<gene>
    <name evidence="3" type="ORF">A9A59_2149</name>
</gene>
<dbReference type="Gene3D" id="3.90.226.10">
    <property type="entry name" value="2-enoyl-CoA Hydratase, Chain A, domain 1"/>
    <property type="match status" value="2"/>
</dbReference>
<dbReference type="FunFam" id="3.90.226.10:FF:000030">
    <property type="entry name" value="Acetyl-CoA carboxylase carboxyltransferase subunit"/>
    <property type="match status" value="1"/>
</dbReference>
<dbReference type="PROSITE" id="PS50989">
    <property type="entry name" value="COA_CT_CTER"/>
    <property type="match status" value="1"/>
</dbReference>
<proteinExistence type="predicted"/>
<dbReference type="PROSITE" id="PS50980">
    <property type="entry name" value="COA_CT_NTER"/>
    <property type="match status" value="1"/>
</dbReference>
<dbReference type="EMBL" id="PDJQ01000001">
    <property type="protein sequence ID" value="PFG74900.1"/>
    <property type="molecule type" value="Genomic_DNA"/>
</dbReference>
<comment type="caution">
    <text evidence="3">The sequence shown here is derived from an EMBL/GenBank/DDBJ whole genome shotgun (WGS) entry which is preliminary data.</text>
</comment>
<dbReference type="InterPro" id="IPR011763">
    <property type="entry name" value="COA_CT_C"/>
</dbReference>
<reference evidence="3 4" key="1">
    <citation type="submission" date="2017-09" db="EMBL/GenBank/DDBJ databases">
        <title>Sequencing the genomes of two abundant thermophiles in Great Basin hot springs: Thermocrinis jamiesonii and novel Chloroflexi Thermoflexus hugenholtzii.</title>
        <authorList>
            <person name="Hedlund B."/>
        </authorList>
    </citation>
    <scope>NUCLEOTIDE SEQUENCE [LARGE SCALE GENOMIC DNA]</scope>
    <source>
        <strain evidence="3 4">G233</strain>
    </source>
</reference>
<protein>
    <submittedName>
        <fullName evidence="3">Acetyl-CoA carboxylase carboxyltransferase component</fullName>
    </submittedName>
</protein>
<dbReference type="FunFam" id="3.90.226.10:FF:000021">
    <property type="entry name" value="Acetyl-CoA carboxylase carboxyltransferase subunit"/>
    <property type="match status" value="1"/>
</dbReference>
<dbReference type="InterPro" id="IPR029045">
    <property type="entry name" value="ClpP/crotonase-like_dom_sf"/>
</dbReference>
<dbReference type="RefSeq" id="WP_098504252.1">
    <property type="nucleotide sequence ID" value="NZ_PDJQ01000001.1"/>
</dbReference>
<dbReference type="Pfam" id="PF01039">
    <property type="entry name" value="Carboxyl_trans"/>
    <property type="match status" value="1"/>
</dbReference>
<evidence type="ECO:0000313" key="3">
    <source>
        <dbReference type="EMBL" id="PFG74900.1"/>
    </source>
</evidence>